<feature type="signal peptide" evidence="1">
    <location>
        <begin position="1"/>
        <end position="21"/>
    </location>
</feature>
<dbReference type="STRING" id="1184151.AW736_22560"/>
<evidence type="ECO:0000256" key="1">
    <source>
        <dbReference type="SAM" id="SignalP"/>
    </source>
</evidence>
<dbReference type="Pfam" id="PF09694">
    <property type="entry name" value="Gcw_chp"/>
    <property type="match status" value="1"/>
</dbReference>
<keyword evidence="1" id="KW-0732">Signal</keyword>
<dbReference type="Proteomes" id="UP000078486">
    <property type="component" value="Unassembled WGS sequence"/>
</dbReference>
<sequence>MKKVAILLASLVAGSAMFAQSSEPSSSYKVSADFTYANDYVFRGIKQAGNSFQPSIEVTVDDFYVGFWTNQPITKHQNNELDIYAGYKQQITDNLQLDVIATYYWYPEAGDYETGKTYEAGVGATYNFHGISASVYGYYDFRLEATTLQASAGYSFPIEPLGTSLDFNVYLGTVSARDAAPDALATGQKEAYNYYGADLTLPYRLNDNAIVHAGLHYASNDGEPVWADDNKLWFTLGLTIGF</sequence>
<proteinExistence type="predicted"/>
<dbReference type="NCBIfam" id="TIGR02001">
    <property type="entry name" value="gcw_chp"/>
    <property type="match status" value="1"/>
</dbReference>
<evidence type="ECO:0000313" key="3">
    <source>
        <dbReference type="Proteomes" id="UP000078486"/>
    </source>
</evidence>
<gene>
    <name evidence="2" type="ORF">AW736_22560</name>
</gene>
<dbReference type="SUPFAM" id="SSF56935">
    <property type="entry name" value="Porins"/>
    <property type="match status" value="1"/>
</dbReference>
<organism evidence="2 3">
    <name type="scientific">Termitidicoccus mucosus</name>
    <dbReference type="NCBI Taxonomy" id="1184151"/>
    <lineage>
        <taxon>Bacteria</taxon>
        <taxon>Pseudomonadati</taxon>
        <taxon>Verrucomicrobiota</taxon>
        <taxon>Opitutia</taxon>
        <taxon>Opitutales</taxon>
        <taxon>Opitutaceae</taxon>
        <taxon>Termitidicoccus</taxon>
    </lineage>
</organism>
<reference evidence="2 3" key="1">
    <citation type="submission" date="2016-01" db="EMBL/GenBank/DDBJ databases">
        <title>High potential of lignocellulose degradation of a new Verrucomicrobia species.</title>
        <authorList>
            <person name="Wang Y."/>
            <person name="Shi Y."/>
            <person name="Qiu Z."/>
            <person name="Liu S."/>
            <person name="Yang H."/>
        </authorList>
    </citation>
    <scope>NUCLEOTIDE SEQUENCE [LARGE SCALE GENOMIC DNA]</scope>
    <source>
        <strain evidence="2 3">TSB47</strain>
    </source>
</reference>
<dbReference type="InterPro" id="IPR010239">
    <property type="entry name" value="CHP02001"/>
</dbReference>
<evidence type="ECO:0000313" key="2">
    <source>
        <dbReference type="EMBL" id="OAM87543.1"/>
    </source>
</evidence>
<comment type="caution">
    <text evidence="2">The sequence shown here is derived from an EMBL/GenBank/DDBJ whole genome shotgun (WGS) entry which is preliminary data.</text>
</comment>
<keyword evidence="3" id="KW-1185">Reference proteome</keyword>
<dbReference type="RefSeq" id="WP_068772558.1">
    <property type="nucleotide sequence ID" value="NZ_CP109796.1"/>
</dbReference>
<dbReference type="AlphaFoldDB" id="A0A178IBZ2"/>
<name>A0A178IBZ2_9BACT</name>
<feature type="chain" id="PRO_5008088579" evidence="1">
    <location>
        <begin position="22"/>
        <end position="242"/>
    </location>
</feature>
<protein>
    <submittedName>
        <fullName evidence="2">Uncharacterized protein</fullName>
    </submittedName>
</protein>
<dbReference type="EMBL" id="LRRQ01000169">
    <property type="protein sequence ID" value="OAM87543.1"/>
    <property type="molecule type" value="Genomic_DNA"/>
</dbReference>
<accession>A0A178IBZ2</accession>